<dbReference type="InterPro" id="IPR016024">
    <property type="entry name" value="ARM-type_fold"/>
</dbReference>
<feature type="transmembrane region" description="Helical" evidence="20">
    <location>
        <begin position="1443"/>
        <end position="1466"/>
    </location>
</feature>
<evidence type="ECO:0000256" key="12">
    <source>
        <dbReference type="ARBA" id="ARBA00022777"/>
    </source>
</evidence>
<evidence type="ECO:0000256" key="6">
    <source>
        <dbReference type="ARBA" id="ARBA00022527"/>
    </source>
</evidence>
<comment type="cofactor">
    <cofactor evidence="2">
        <name>Mg(2+)</name>
        <dbReference type="ChEBI" id="CHEBI:18420"/>
    </cofactor>
</comment>
<dbReference type="Pfam" id="PF24436">
    <property type="entry name" value="INTS7_N"/>
    <property type="match status" value="1"/>
</dbReference>
<dbReference type="InterPro" id="IPR000719">
    <property type="entry name" value="Prot_kinase_dom"/>
</dbReference>
<dbReference type="Pfam" id="PF07714">
    <property type="entry name" value="PK_Tyr_Ser-Thr"/>
    <property type="match status" value="1"/>
</dbReference>
<keyword evidence="16 20" id="KW-0472">Membrane</keyword>
<dbReference type="SUPFAM" id="SSF48371">
    <property type="entry name" value="ARM repeat"/>
    <property type="match status" value="1"/>
</dbReference>
<dbReference type="PROSITE" id="PS50011">
    <property type="entry name" value="PROTEIN_KINASE_DOM"/>
    <property type="match status" value="1"/>
</dbReference>
<evidence type="ECO:0000256" key="5">
    <source>
        <dbReference type="ARBA" id="ARBA00012401"/>
    </source>
</evidence>
<dbReference type="PANTHER" id="PTHR23255:SF71">
    <property type="entry name" value="RECEPTOR PROTEIN SERINE_THREONINE KINASE"/>
    <property type="match status" value="1"/>
</dbReference>
<evidence type="ECO:0000256" key="14">
    <source>
        <dbReference type="ARBA" id="ARBA00022842"/>
    </source>
</evidence>
<comment type="cofactor">
    <cofactor evidence="1">
        <name>Mn(2+)</name>
        <dbReference type="ChEBI" id="CHEBI:29035"/>
    </cofactor>
</comment>
<dbReference type="PROSITE" id="PS00107">
    <property type="entry name" value="PROTEIN_KINASE_ATP"/>
    <property type="match status" value="1"/>
</dbReference>
<evidence type="ECO:0000256" key="3">
    <source>
        <dbReference type="ARBA" id="ARBA00004479"/>
    </source>
</evidence>
<organism evidence="23">
    <name type="scientific">Trichuris suis</name>
    <name type="common">pig whipworm</name>
    <dbReference type="NCBI Taxonomy" id="68888"/>
    <lineage>
        <taxon>Eukaryota</taxon>
        <taxon>Metazoa</taxon>
        <taxon>Ecdysozoa</taxon>
        <taxon>Nematoda</taxon>
        <taxon>Enoplea</taxon>
        <taxon>Dorylaimia</taxon>
        <taxon>Trichinellida</taxon>
        <taxon>Trichuridae</taxon>
        <taxon>Trichuris</taxon>
    </lineage>
</organism>
<dbReference type="Proteomes" id="UP000030758">
    <property type="component" value="Unassembled WGS sequence"/>
</dbReference>
<feature type="domain" description="GS" evidence="22">
    <location>
        <begin position="1497"/>
        <end position="1529"/>
    </location>
</feature>
<feature type="region of interest" description="Disordered" evidence="19">
    <location>
        <begin position="898"/>
        <end position="932"/>
    </location>
</feature>
<keyword evidence="15 20" id="KW-1133">Transmembrane helix</keyword>
<comment type="similarity">
    <text evidence="4">Belongs to the protein kinase superfamily. TKL Ser/Thr protein kinase family. TGFB receptor subfamily.</text>
</comment>
<evidence type="ECO:0000259" key="22">
    <source>
        <dbReference type="PROSITE" id="PS51256"/>
    </source>
</evidence>
<evidence type="ECO:0000256" key="13">
    <source>
        <dbReference type="ARBA" id="ARBA00022840"/>
    </source>
</evidence>
<dbReference type="SUPFAM" id="SSF56112">
    <property type="entry name" value="Protein kinase-like (PK-like)"/>
    <property type="match status" value="1"/>
</dbReference>
<dbReference type="Pfam" id="PF22965">
    <property type="entry name" value="INTS7_C"/>
    <property type="match status" value="1"/>
</dbReference>
<name>A0A085NHU0_9BILA</name>
<keyword evidence="10" id="KW-0732">Signal</keyword>
<dbReference type="InterPro" id="IPR045860">
    <property type="entry name" value="Snake_toxin-like_sf"/>
</dbReference>
<dbReference type="PANTHER" id="PTHR23255">
    <property type="entry name" value="TRANSFORMING GROWTH FACTOR-BETA RECEPTOR TYPE I AND II"/>
    <property type="match status" value="1"/>
</dbReference>
<dbReference type="EMBL" id="KL367499">
    <property type="protein sequence ID" value="KFD69036.1"/>
    <property type="molecule type" value="Genomic_DNA"/>
</dbReference>
<feature type="compositionally biased region" description="Pro residues" evidence="19">
    <location>
        <begin position="916"/>
        <end position="925"/>
    </location>
</feature>
<keyword evidence="14" id="KW-0460">Magnesium</keyword>
<evidence type="ECO:0000256" key="15">
    <source>
        <dbReference type="ARBA" id="ARBA00022989"/>
    </source>
</evidence>
<evidence type="ECO:0000256" key="16">
    <source>
        <dbReference type="ARBA" id="ARBA00023136"/>
    </source>
</evidence>
<dbReference type="InterPro" id="IPR056516">
    <property type="entry name" value="INTS7_N"/>
</dbReference>
<keyword evidence="7" id="KW-0808">Transferase</keyword>
<dbReference type="InterPro" id="IPR001245">
    <property type="entry name" value="Ser-Thr/Tyr_kinase_cat_dom"/>
</dbReference>
<evidence type="ECO:0000256" key="17">
    <source>
        <dbReference type="ARBA" id="ARBA00023170"/>
    </source>
</evidence>
<evidence type="ECO:0000256" key="10">
    <source>
        <dbReference type="ARBA" id="ARBA00022729"/>
    </source>
</evidence>
<keyword evidence="6" id="KW-0723">Serine/threonine-protein kinase</keyword>
<accession>A0A085NHU0</accession>
<dbReference type="PROSITE" id="PS51256">
    <property type="entry name" value="GS"/>
    <property type="match status" value="1"/>
</dbReference>
<dbReference type="Gene3D" id="3.30.200.20">
    <property type="entry name" value="Phosphorylase Kinase, domain 1"/>
    <property type="match status" value="1"/>
</dbReference>
<evidence type="ECO:0000256" key="8">
    <source>
        <dbReference type="ARBA" id="ARBA00022692"/>
    </source>
</evidence>
<evidence type="ECO:0000256" key="1">
    <source>
        <dbReference type="ARBA" id="ARBA00001936"/>
    </source>
</evidence>
<dbReference type="SMART" id="SM00467">
    <property type="entry name" value="GS"/>
    <property type="match status" value="1"/>
</dbReference>
<evidence type="ECO:0000256" key="18">
    <source>
        <dbReference type="PROSITE-ProRule" id="PRU10141"/>
    </source>
</evidence>
<dbReference type="GO" id="GO:0004675">
    <property type="term" value="F:transmembrane receptor protein serine/threonine kinase activity"/>
    <property type="evidence" value="ECO:0007669"/>
    <property type="project" value="UniProtKB-EC"/>
</dbReference>
<sequence>MKHLSYYSEQDASDVSDAIVQLDAGLNSPNVVDQVKAISRVNAVLNKHNFPFLVNAVFIRLVEAFRRGSNFVRRHVVQAFQSSMEHIGKVFNPDQIGKPLLSVYYSNDVDARAQTLRLVGLLAPVLSDSKEVQMFVRDALHSHDQLELREAILAAKRFCRYSKYFANIIVPLVSEMLESFCFPIEIKIMLIPILQYMQTTNIGGTAMITFCRSKLMLNAANVIFANTLLRTLTKLCVMNPSLRADYLELLFSLIEGDYNVRLKICAARCFYSFAQRCPRGFGENEFNKLSSTFISSSVPEFKMELLRVLSLATKHPQLKTWDLNESRNCTPIVLLSRSTVFADSFDEYVCCLGILCNLIQFSKNSELRDSLSREFSSWIFQSLSYWDVAEIDKSCSADNFKSFVDVVVQYCSLEDAQDVPVVIDFLISLIIPSHAYSAELLRSLRLLCDRSAAALRLCCSKIDSSYLTVIPFHQNLFYFLMPPTCDGTLTFECILDLADNCWQLYQFGCHALCVGYFKLATETFHYLSNAKLSTSLSWLRALLIISEAEGAISSLFFQLCCNSLSLRTCLRNAQEAYSEAICLLQALNEKHGSLWFALEWCKVRKRSLAIMADIALIIAQIGWCDSVLALRLSRQVVALSKLSTDLHHLKESCFDCDPKSVQCVTAFQSTIFLLKSALECFTTAHSKGKVRLRMQSIQCPYPWMVGFLNDLNENVDKLEDRIQLNPENASNELILFFSTFRWPPFPVPISFFHTSQQTTIKLKVTPESHSPSDATALNIGEHLVIKIEGVVKTRSSRKHPLRQSKYVQLKLETSMDESNGPLGSSRPFAQQKAPTSLTKEVSVETGYFTTSFVIDVRKTGSATISTRLLDKSKMTKWRVGEPKKVFFRVPEKVNISAPINIDKRRETDQSDWEKPPATPPPPPTSAYPTTKRTLCRMRRRFGPAKKKAALYECQTYGTESAVDADGPPPEAVEASVIANHALPASLPPPPAAPKGPADETAAITNQLLKICLTLENCVKEKYEAYGSASLRRITMDAMRQAIGFAIERTTNGVVISDGKIKKNSVVCIYPGTVYSANETKICSVLRNRYVYKCQDGMEIDANGNGLARLIYSSSVAFLTMVDLMWSCTYRDRGQKWLENDLTWMTSLPVNPLAVGQYVTRGIDGCNVQFKELDLNLRTFPSELRKFLPSVRYFRFNQNRAEEDSIRLVVLTASRDIKAGEKLLFGTTPSIPEGNVTHGKVIQGKVTHGKVVHVEVAYGKVICVEVAYGKVGQYNSLPFSAGLSSEMRMYGPLNHLHHVAVELYLRIQVSMIVWLSILAAVSARSVRVPLYCNCTHIGCGMSEDGPDKFVCETWGGCMKTLTKTDRGTVEEHYDCLSAEHWIPSDRPLSCYVNRLLQHLNAVGCCRDGSFCATNLNITLLPKWESEYDGELNPTDSRRYMVDHYHTVLGILLPVIAILVVALLYVLLRSRLLMRRTVKGCILEQKNPLIVNEVQGIKKMLDELIDSNTEPTSTGSGSGLPLLVQITIARQINLRHVIGRGRFGEVWLGSWKGEDVAVKIFSSIDEKSWFREVEIYETTMLRHENLLGFIAADNKDAGMTTQLWLVTEYQQKGSLFDVLNIRTLDLHVLCRMGRSVANGLTFLHTEIGGTH</sequence>
<comment type="subcellular location">
    <subcellularLocation>
        <location evidence="3">Membrane</location>
        <topology evidence="3">Single-pass type I membrane protein</topology>
    </subcellularLocation>
</comment>
<gene>
    <name evidence="23" type="ORF">M514_18840</name>
</gene>
<evidence type="ECO:0000256" key="4">
    <source>
        <dbReference type="ARBA" id="ARBA00009605"/>
    </source>
</evidence>
<dbReference type="Pfam" id="PF08515">
    <property type="entry name" value="TGF_beta_GS"/>
    <property type="match status" value="1"/>
</dbReference>
<dbReference type="GO" id="GO:0043235">
    <property type="term" value="C:receptor complex"/>
    <property type="evidence" value="ECO:0007669"/>
    <property type="project" value="TreeGrafter"/>
</dbReference>
<evidence type="ECO:0000256" key="11">
    <source>
        <dbReference type="ARBA" id="ARBA00022741"/>
    </source>
</evidence>
<dbReference type="InterPro" id="IPR011009">
    <property type="entry name" value="Kinase-like_dom_sf"/>
</dbReference>
<proteinExistence type="inferred from homology"/>
<evidence type="ECO:0000256" key="19">
    <source>
        <dbReference type="SAM" id="MobiDB-lite"/>
    </source>
</evidence>
<evidence type="ECO:0000256" key="9">
    <source>
        <dbReference type="ARBA" id="ARBA00022723"/>
    </source>
</evidence>
<keyword evidence="12" id="KW-0418">Kinase</keyword>
<dbReference type="EC" id="2.7.11.30" evidence="5"/>
<protein>
    <recommendedName>
        <fullName evidence="5">receptor protein serine/threonine kinase</fullName>
        <ecNumber evidence="5">2.7.11.30</ecNumber>
    </recommendedName>
</protein>
<dbReference type="GO" id="GO:0071363">
    <property type="term" value="P:cellular response to growth factor stimulus"/>
    <property type="evidence" value="ECO:0007669"/>
    <property type="project" value="TreeGrafter"/>
</dbReference>
<evidence type="ECO:0000256" key="7">
    <source>
        <dbReference type="ARBA" id="ARBA00022679"/>
    </source>
</evidence>
<dbReference type="GO" id="GO:0005524">
    <property type="term" value="F:ATP binding"/>
    <property type="evidence" value="ECO:0007669"/>
    <property type="project" value="UniProtKB-UniRule"/>
</dbReference>
<feature type="binding site" evidence="18">
    <location>
        <position position="1557"/>
    </location>
    <ligand>
        <name>ATP</name>
        <dbReference type="ChEBI" id="CHEBI:30616"/>
    </ligand>
</feature>
<evidence type="ECO:0000259" key="21">
    <source>
        <dbReference type="PROSITE" id="PS50011"/>
    </source>
</evidence>
<keyword evidence="13 18" id="KW-0067">ATP-binding</keyword>
<dbReference type="InterPro" id="IPR054519">
    <property type="entry name" value="INTS7_C"/>
</dbReference>
<dbReference type="Gene3D" id="2.10.60.10">
    <property type="entry name" value="CD59"/>
    <property type="match status" value="1"/>
</dbReference>
<dbReference type="GO" id="GO:0005886">
    <property type="term" value="C:plasma membrane"/>
    <property type="evidence" value="ECO:0007669"/>
    <property type="project" value="TreeGrafter"/>
</dbReference>
<dbReference type="InterPro" id="IPR017441">
    <property type="entry name" value="Protein_kinase_ATP_BS"/>
</dbReference>
<keyword evidence="8 20" id="KW-0812">Transmembrane</keyword>
<evidence type="ECO:0000313" key="23">
    <source>
        <dbReference type="EMBL" id="KFD69036.1"/>
    </source>
</evidence>
<evidence type="ECO:0000256" key="2">
    <source>
        <dbReference type="ARBA" id="ARBA00001946"/>
    </source>
</evidence>
<feature type="domain" description="Protein kinase" evidence="21">
    <location>
        <begin position="1530"/>
        <end position="1649"/>
    </location>
</feature>
<keyword evidence="9" id="KW-0479">Metal-binding</keyword>
<feature type="compositionally biased region" description="Basic and acidic residues" evidence="19">
    <location>
        <begin position="901"/>
        <end position="914"/>
    </location>
</feature>
<dbReference type="InterPro" id="IPR000333">
    <property type="entry name" value="TGFB_receptor"/>
</dbReference>
<keyword evidence="11 18" id="KW-0547">Nucleotide-binding</keyword>
<keyword evidence="17" id="KW-0675">Receptor</keyword>
<evidence type="ECO:0000256" key="20">
    <source>
        <dbReference type="SAM" id="Phobius"/>
    </source>
</evidence>
<reference evidence="23" key="1">
    <citation type="journal article" date="2014" name="Nat. Genet.">
        <title>Genome and transcriptome of the porcine whipworm Trichuris suis.</title>
        <authorList>
            <person name="Jex A.R."/>
            <person name="Nejsum P."/>
            <person name="Schwarz E.M."/>
            <person name="Hu L."/>
            <person name="Young N.D."/>
            <person name="Hall R.S."/>
            <person name="Korhonen P.K."/>
            <person name="Liao S."/>
            <person name="Thamsborg S."/>
            <person name="Xia J."/>
            <person name="Xu P."/>
            <person name="Wang S."/>
            <person name="Scheerlinck J.P."/>
            <person name="Hofmann A."/>
            <person name="Sternberg P.W."/>
            <person name="Wang J."/>
            <person name="Gasser R.B."/>
        </authorList>
    </citation>
    <scope>NUCLEOTIDE SEQUENCE [LARGE SCALE GENOMIC DNA]</scope>
    <source>
        <strain evidence="23">DCEP-RM93F</strain>
    </source>
</reference>
<dbReference type="InterPro" id="IPR003605">
    <property type="entry name" value="GS_dom"/>
</dbReference>